<protein>
    <recommendedName>
        <fullName evidence="3">Lipoprotein</fullName>
    </recommendedName>
</protein>
<dbReference type="Proteomes" id="UP000014585">
    <property type="component" value="Unassembled WGS sequence"/>
</dbReference>
<evidence type="ECO:0000313" key="1">
    <source>
        <dbReference type="EMBL" id="EPF16585.1"/>
    </source>
</evidence>
<dbReference type="HOGENOM" id="CLU_219017_0_0_6"/>
<evidence type="ECO:0008006" key="3">
    <source>
        <dbReference type="Google" id="ProtNLM"/>
    </source>
</evidence>
<organism evidence="1 2">
    <name type="scientific">Cedecea davisae DSM 4568</name>
    <dbReference type="NCBI Taxonomy" id="566551"/>
    <lineage>
        <taxon>Bacteria</taxon>
        <taxon>Pseudomonadati</taxon>
        <taxon>Pseudomonadota</taxon>
        <taxon>Gammaproteobacteria</taxon>
        <taxon>Enterobacterales</taxon>
        <taxon>Enterobacteriaceae</taxon>
        <taxon>Cedecea</taxon>
    </lineage>
</organism>
<dbReference type="PATRIC" id="fig|566551.4.peg.2145"/>
<comment type="caution">
    <text evidence="1">The sequence shown here is derived from an EMBL/GenBank/DDBJ whole genome shotgun (WGS) entry which is preliminary data.</text>
</comment>
<dbReference type="EMBL" id="ATDT01000021">
    <property type="protein sequence ID" value="EPF16585.1"/>
    <property type="molecule type" value="Genomic_DNA"/>
</dbReference>
<gene>
    <name evidence="1" type="ORF">HMPREF0201_02331</name>
</gene>
<reference evidence="1 2" key="1">
    <citation type="submission" date="2013-04" db="EMBL/GenBank/DDBJ databases">
        <authorList>
            <person name="Weinstock G."/>
            <person name="Sodergren E."/>
            <person name="Lobos E.A."/>
            <person name="Fulton L."/>
            <person name="Fulton R."/>
            <person name="Courtney L."/>
            <person name="Fronick C."/>
            <person name="O'Laughlin M."/>
            <person name="Godfrey J."/>
            <person name="Wilson R.M."/>
            <person name="Miner T."/>
            <person name="Farmer C."/>
            <person name="Delehaunty K."/>
            <person name="Cordes M."/>
            <person name="Minx P."/>
            <person name="Tomlinson C."/>
            <person name="Chen J."/>
            <person name="Wollam A."/>
            <person name="Pepin K.H."/>
            <person name="Palsikar V.B."/>
            <person name="Zhang X."/>
            <person name="Suruliraj S."/>
            <person name="Perna N.T."/>
            <person name="Plunkett G."/>
            <person name="Warren W."/>
            <person name="Mitreva M."/>
            <person name="Mardis E.R."/>
            <person name="Wilson R.K."/>
        </authorList>
    </citation>
    <scope>NUCLEOTIDE SEQUENCE [LARGE SCALE GENOMIC DNA]</scope>
    <source>
        <strain evidence="1 2">DSM 4568</strain>
    </source>
</reference>
<name>S3IUA7_9ENTR</name>
<dbReference type="AlphaFoldDB" id="S3IUA7"/>
<evidence type="ECO:0000313" key="2">
    <source>
        <dbReference type="Proteomes" id="UP000014585"/>
    </source>
</evidence>
<accession>S3IUA7</accession>
<dbReference type="PROSITE" id="PS51257">
    <property type="entry name" value="PROKAR_LIPOPROTEIN"/>
    <property type="match status" value="1"/>
</dbReference>
<sequence length="41" mass="4669">MKGFLTALILIASFLIGCAMYYKVGCWFEDDILSLYAGDEW</sequence>
<proteinExistence type="predicted"/>